<sequence>MSADARTIMLWFPDWPITAHLRTQARDVPQAERTRSDEPLAVLDAGAVVACSAAARAAGVARGQRRRDAQGACARLRVIPFDAGRDERAFHSVLTHLEQLVPGVQPLRPGLAAIRARGPARFYGGEQAAAEALRTSLLGMGLDDVRVGIADGLFTAEQAARAAETIAIVPPHRSAEFLAPLSVSTLGDAELALLLARLGLQTLGDFAAFDAERVRERFGPRGMRLRALAAGADSRGAAPRIPPPELTRELTLEPPLELAEQVAFAVRQMAGSFCDGLGEQRLVCTALRITIETDRGGRSERVWQHPTSFDASAVVDRVRWQLQPAAREAVLTGGVSQILLEPESVDDGDAHQPALIGQGPDERSHHAMTRVQAVLGHRAVLTPSLGGGRWLAEREGRAPWGDVVAPESPRDRPWPGSLPAPLPAEVFREPHPARVRGRGDAPVAVDERGFVTEPPAALDGRAITAWAGPWPLIERTWDPHRARRAHRFQLVDAHGSAWLAVFENDAWWLEGRYS</sequence>
<gene>
    <name evidence="5" type="ORF">H9800_03850</name>
</gene>
<dbReference type="Gene3D" id="3.40.1170.60">
    <property type="match status" value="1"/>
</dbReference>
<evidence type="ECO:0000256" key="2">
    <source>
        <dbReference type="ARBA" id="ARBA00022763"/>
    </source>
</evidence>
<comment type="caution">
    <text evidence="5">The sequence shown here is derived from an EMBL/GenBank/DDBJ whole genome shotgun (WGS) entry which is preliminary data.</text>
</comment>
<evidence type="ECO:0000256" key="1">
    <source>
        <dbReference type="ARBA" id="ARBA00010945"/>
    </source>
</evidence>
<dbReference type="Pfam" id="PF00817">
    <property type="entry name" value="IMS"/>
    <property type="match status" value="1"/>
</dbReference>
<evidence type="ECO:0000256" key="3">
    <source>
        <dbReference type="ARBA" id="ARBA00025589"/>
    </source>
</evidence>
<dbReference type="AlphaFoldDB" id="A0A9D2H3K2"/>
<reference evidence="5" key="1">
    <citation type="journal article" date="2021" name="PeerJ">
        <title>Extensive microbial diversity within the chicken gut microbiome revealed by metagenomics and culture.</title>
        <authorList>
            <person name="Gilroy R."/>
            <person name="Ravi A."/>
            <person name="Getino M."/>
            <person name="Pursley I."/>
            <person name="Horton D.L."/>
            <person name="Alikhan N.F."/>
            <person name="Baker D."/>
            <person name="Gharbi K."/>
            <person name="Hall N."/>
            <person name="Watson M."/>
            <person name="Adriaenssens E.M."/>
            <person name="Foster-Nyarko E."/>
            <person name="Jarju S."/>
            <person name="Secka A."/>
            <person name="Antonio M."/>
            <person name="Oren A."/>
            <person name="Chaudhuri R.R."/>
            <person name="La Ragione R."/>
            <person name="Hildebrand F."/>
            <person name="Pallen M.J."/>
        </authorList>
    </citation>
    <scope>NUCLEOTIDE SEQUENCE</scope>
    <source>
        <strain evidence="5">ChiHjej8B7-3636</strain>
    </source>
</reference>
<dbReference type="InterPro" id="IPR050356">
    <property type="entry name" value="SulA_CellDiv_inhibitor"/>
</dbReference>
<dbReference type="EMBL" id="DXAM01000051">
    <property type="protein sequence ID" value="HJA03973.1"/>
    <property type="molecule type" value="Genomic_DNA"/>
</dbReference>
<accession>A0A9D2H3K2</accession>
<dbReference type="InterPro" id="IPR043502">
    <property type="entry name" value="DNA/RNA_pol_sf"/>
</dbReference>
<dbReference type="InterPro" id="IPR001126">
    <property type="entry name" value="UmuC"/>
</dbReference>
<dbReference type="InterPro" id="IPR043128">
    <property type="entry name" value="Rev_trsase/Diguanyl_cyclase"/>
</dbReference>
<evidence type="ECO:0000313" key="6">
    <source>
        <dbReference type="Proteomes" id="UP000824220"/>
    </source>
</evidence>
<protein>
    <submittedName>
        <fullName evidence="5">DNA polymerase Y family protein</fullName>
    </submittedName>
</protein>
<feature type="domain" description="UmuC" evidence="4">
    <location>
        <begin position="37"/>
        <end position="164"/>
    </location>
</feature>
<dbReference type="GO" id="GO:0006281">
    <property type="term" value="P:DNA repair"/>
    <property type="evidence" value="ECO:0007669"/>
    <property type="project" value="InterPro"/>
</dbReference>
<comment type="similarity">
    <text evidence="1">Belongs to the DNA polymerase type-Y family.</text>
</comment>
<evidence type="ECO:0000259" key="4">
    <source>
        <dbReference type="PROSITE" id="PS50173"/>
    </source>
</evidence>
<keyword evidence="2" id="KW-0227">DNA damage</keyword>
<dbReference type="Proteomes" id="UP000824220">
    <property type="component" value="Unassembled WGS sequence"/>
</dbReference>
<dbReference type="Gene3D" id="3.30.70.270">
    <property type="match status" value="1"/>
</dbReference>
<dbReference type="PANTHER" id="PTHR35369">
    <property type="entry name" value="BLR3025 PROTEIN-RELATED"/>
    <property type="match status" value="1"/>
</dbReference>
<dbReference type="Gene3D" id="1.10.150.20">
    <property type="entry name" value="5' to 3' exonuclease, C-terminal subdomain"/>
    <property type="match status" value="1"/>
</dbReference>
<dbReference type="PROSITE" id="PS50173">
    <property type="entry name" value="UMUC"/>
    <property type="match status" value="1"/>
</dbReference>
<dbReference type="SUPFAM" id="SSF56672">
    <property type="entry name" value="DNA/RNA polymerases"/>
    <property type="match status" value="1"/>
</dbReference>
<reference evidence="5" key="2">
    <citation type="submission" date="2021-04" db="EMBL/GenBank/DDBJ databases">
        <authorList>
            <person name="Gilroy R."/>
        </authorList>
    </citation>
    <scope>NUCLEOTIDE SEQUENCE</scope>
    <source>
        <strain evidence="5">ChiHjej8B7-3636</strain>
    </source>
</reference>
<proteinExistence type="inferred from homology"/>
<name>A0A9D2H3K2_9MICO</name>
<organism evidence="5 6">
    <name type="scientific">Candidatus Microbacterium stercoravium</name>
    <dbReference type="NCBI Taxonomy" id="2838697"/>
    <lineage>
        <taxon>Bacteria</taxon>
        <taxon>Bacillati</taxon>
        <taxon>Actinomycetota</taxon>
        <taxon>Actinomycetes</taxon>
        <taxon>Micrococcales</taxon>
        <taxon>Microbacteriaceae</taxon>
        <taxon>Microbacterium</taxon>
    </lineage>
</organism>
<evidence type="ECO:0000313" key="5">
    <source>
        <dbReference type="EMBL" id="HJA03973.1"/>
    </source>
</evidence>
<comment type="function">
    <text evidence="3">Poorly processive, error-prone DNA polymerase involved in untargeted mutagenesis. Copies undamaged DNA at stalled replication forks, which arise in vivo from mismatched or misaligned primer ends. These misaligned primers can be extended by PolIV. Exhibits no 3'-5' exonuclease (proofreading) activity. May be involved in translesional synthesis, in conjunction with the beta clamp from PolIII.</text>
</comment>
<dbReference type="PANTHER" id="PTHR35369:SF2">
    <property type="entry name" value="BLR3025 PROTEIN"/>
    <property type="match status" value="1"/>
</dbReference>